<dbReference type="GO" id="GO:0071944">
    <property type="term" value="C:cell periphery"/>
    <property type="evidence" value="ECO:0007669"/>
    <property type="project" value="UniProtKB-ARBA"/>
</dbReference>
<evidence type="ECO:0000313" key="12">
    <source>
        <dbReference type="Proteomes" id="UP000053732"/>
    </source>
</evidence>
<feature type="compositionally biased region" description="Low complexity" evidence="8">
    <location>
        <begin position="122"/>
        <end position="156"/>
    </location>
</feature>
<protein>
    <submittedName>
        <fullName evidence="11">Str. FM013</fullName>
    </submittedName>
</protein>
<keyword evidence="12" id="KW-1185">Reference proteome</keyword>
<feature type="region of interest" description="Disordered" evidence="8">
    <location>
        <begin position="224"/>
        <end position="251"/>
    </location>
</feature>
<evidence type="ECO:0000256" key="5">
    <source>
        <dbReference type="ARBA" id="ARBA00022840"/>
    </source>
</evidence>
<dbReference type="PANTHER" id="PTHR15549">
    <property type="entry name" value="PAIRED IMMUNOGLOBULIN-LIKE TYPE 2 RECEPTOR"/>
    <property type="match status" value="1"/>
</dbReference>
<evidence type="ECO:0000256" key="3">
    <source>
        <dbReference type="ARBA" id="ARBA00022692"/>
    </source>
</evidence>
<evidence type="ECO:0000256" key="8">
    <source>
        <dbReference type="SAM" id="MobiDB-lite"/>
    </source>
</evidence>
<evidence type="ECO:0000256" key="1">
    <source>
        <dbReference type="ARBA" id="ARBA00004167"/>
    </source>
</evidence>
<evidence type="ECO:0000256" key="9">
    <source>
        <dbReference type="SAM" id="Phobius"/>
    </source>
</evidence>
<dbReference type="PANTHER" id="PTHR15549:SF27">
    <property type="entry name" value="CHITIN-BINDING TYPE-1 DOMAIN-CONTAINING PROTEIN"/>
    <property type="match status" value="1"/>
</dbReference>
<gene>
    <name evidence="11" type="ORF">PCAMFM013_S004g000388</name>
</gene>
<evidence type="ECO:0000313" key="11">
    <source>
        <dbReference type="EMBL" id="CRL20447.1"/>
    </source>
</evidence>
<dbReference type="GO" id="GO:0005524">
    <property type="term" value="F:ATP binding"/>
    <property type="evidence" value="ECO:0007669"/>
    <property type="project" value="UniProtKB-KW"/>
</dbReference>
<proteinExistence type="predicted"/>
<dbReference type="EMBL" id="HG793137">
    <property type="protein sequence ID" value="CRL20447.1"/>
    <property type="molecule type" value="Genomic_DNA"/>
</dbReference>
<evidence type="ECO:0000256" key="7">
    <source>
        <dbReference type="ARBA" id="ARBA00023136"/>
    </source>
</evidence>
<dbReference type="STRING" id="1429867.A0A0G4P2A3"/>
<keyword evidence="4" id="KW-0547">Nucleotide-binding</keyword>
<dbReference type="AlphaFoldDB" id="A0A0G4P2A3"/>
<feature type="transmembrane region" description="Helical" evidence="9">
    <location>
        <begin position="168"/>
        <end position="191"/>
    </location>
</feature>
<feature type="domain" description="Epidermal growth factor receptor-like transmembrane-juxtamembrane segment" evidence="10">
    <location>
        <begin position="169"/>
        <end position="198"/>
    </location>
</feature>
<feature type="region of interest" description="Disordered" evidence="8">
    <location>
        <begin position="122"/>
        <end position="165"/>
    </location>
</feature>
<evidence type="ECO:0000256" key="4">
    <source>
        <dbReference type="ARBA" id="ARBA00022741"/>
    </source>
</evidence>
<keyword evidence="3 9" id="KW-0812">Transmembrane</keyword>
<dbReference type="Proteomes" id="UP000053732">
    <property type="component" value="Unassembled WGS sequence"/>
</dbReference>
<reference evidence="11 12" key="1">
    <citation type="journal article" date="2014" name="Nat. Commun.">
        <title>Multiple recent horizontal transfers of a large genomic region in cheese making fungi.</title>
        <authorList>
            <person name="Cheeseman K."/>
            <person name="Ropars J."/>
            <person name="Renault P."/>
            <person name="Dupont J."/>
            <person name="Gouzy J."/>
            <person name="Branca A."/>
            <person name="Abraham A.L."/>
            <person name="Ceppi M."/>
            <person name="Conseiller E."/>
            <person name="Debuchy R."/>
            <person name="Malagnac F."/>
            <person name="Goarin A."/>
            <person name="Silar P."/>
            <person name="Lacoste S."/>
            <person name="Sallet E."/>
            <person name="Bensimon A."/>
            <person name="Giraud T."/>
            <person name="Brygoo Y."/>
        </authorList>
    </citation>
    <scope>NUCLEOTIDE SEQUENCE [LARGE SCALE GENOMIC DNA]</scope>
    <source>
        <strain evidence="12">FM 013</strain>
    </source>
</reference>
<keyword evidence="7 9" id="KW-0472">Membrane</keyword>
<dbReference type="GO" id="GO:0016020">
    <property type="term" value="C:membrane"/>
    <property type="evidence" value="ECO:0007669"/>
    <property type="project" value="UniProtKB-SubCell"/>
</dbReference>
<keyword evidence="6 9" id="KW-1133">Transmembrane helix</keyword>
<keyword evidence="5" id="KW-0067">ATP-binding</keyword>
<evidence type="ECO:0000256" key="2">
    <source>
        <dbReference type="ARBA" id="ARBA00022553"/>
    </source>
</evidence>
<accession>A0A0G4P2A3</accession>
<dbReference type="InterPro" id="IPR051694">
    <property type="entry name" value="Immunoregulatory_rcpt-like"/>
</dbReference>
<evidence type="ECO:0000259" key="10">
    <source>
        <dbReference type="Pfam" id="PF21314"/>
    </source>
</evidence>
<dbReference type="Pfam" id="PF21314">
    <property type="entry name" value="TM_ErbB1"/>
    <property type="match status" value="1"/>
</dbReference>
<organism evidence="11 12">
    <name type="scientific">Penicillium camemberti (strain FM 013)</name>
    <dbReference type="NCBI Taxonomy" id="1429867"/>
    <lineage>
        <taxon>Eukaryota</taxon>
        <taxon>Fungi</taxon>
        <taxon>Dikarya</taxon>
        <taxon>Ascomycota</taxon>
        <taxon>Pezizomycotina</taxon>
        <taxon>Eurotiomycetes</taxon>
        <taxon>Eurotiomycetidae</taxon>
        <taxon>Eurotiales</taxon>
        <taxon>Aspergillaceae</taxon>
        <taxon>Penicillium</taxon>
    </lineage>
</organism>
<keyword evidence="2" id="KW-0597">Phosphoprotein</keyword>
<name>A0A0G4P2A3_PENC3</name>
<dbReference type="InterPro" id="IPR049328">
    <property type="entry name" value="TM_ErbB1"/>
</dbReference>
<sequence>MSDTGGYALRRNASCLSTETDCGGTTPPFHACCPGNMFCPGSQYNVICCPSNADCSRTMDESCADGKADLYSSNSSDLANEGFCCERGRFGFTMKDTVNAGVGCANHLSDLQVNMRQLPALASGSATPTPNSASSTSIAPSTTTSTTASSTHTSTSEPKPASSTNTGVIAGGVVGGVAGAAILIALLWFVLHRRNQRRQGNEVRSMPSLPTNHIKQYLPQSKSLHQATPSELGTQSQNQISELPSGPVTNQ</sequence>
<comment type="subcellular location">
    <subcellularLocation>
        <location evidence="1">Membrane</location>
        <topology evidence="1">Single-pass membrane protein</topology>
    </subcellularLocation>
</comment>
<evidence type="ECO:0000256" key="6">
    <source>
        <dbReference type="ARBA" id="ARBA00022989"/>
    </source>
</evidence>